<reference evidence="1 2" key="1">
    <citation type="submission" date="2012-10" db="EMBL/GenBank/DDBJ databases">
        <authorList>
            <person name="Harkins D.M."/>
            <person name="Durkin A.S."/>
            <person name="Brinkac L.M."/>
            <person name="Haft D.H."/>
            <person name="Selengut J.D."/>
            <person name="Sanka R."/>
            <person name="DePew J."/>
            <person name="Purushe J."/>
            <person name="Whelen A.C."/>
            <person name="Vinetz J.M."/>
            <person name="Sutton G.G."/>
            <person name="Nierman W.C."/>
            <person name="Fouts D.E."/>
        </authorList>
    </citation>
    <scope>NUCLEOTIDE SEQUENCE [LARGE SCALE GENOMIC DNA]</scope>
    <source>
        <strain evidence="1 2">2006001853</strain>
    </source>
</reference>
<accession>A0A828YXY7</accession>
<proteinExistence type="predicted"/>
<sequence length="59" mass="6891">MKSSEVYDSFRIRDEIGMLADTNVSDKKYLQTVRNAMEGNRSAAERLHMLRNIKKAWSQ</sequence>
<evidence type="ECO:0000313" key="1">
    <source>
        <dbReference type="EMBL" id="EKR63088.1"/>
    </source>
</evidence>
<protein>
    <submittedName>
        <fullName evidence="1">Uncharacterized protein</fullName>
    </submittedName>
</protein>
<evidence type="ECO:0000313" key="2">
    <source>
        <dbReference type="Proteomes" id="UP000001338"/>
    </source>
</evidence>
<dbReference type="Proteomes" id="UP000001338">
    <property type="component" value="Unassembled WGS sequence"/>
</dbReference>
<organism evidence="1 2">
    <name type="scientific">Leptospira weilii str. 2006001853</name>
    <dbReference type="NCBI Taxonomy" id="1001589"/>
    <lineage>
        <taxon>Bacteria</taxon>
        <taxon>Pseudomonadati</taxon>
        <taxon>Spirochaetota</taxon>
        <taxon>Spirochaetia</taxon>
        <taxon>Leptospirales</taxon>
        <taxon>Leptospiraceae</taxon>
        <taxon>Leptospira</taxon>
    </lineage>
</organism>
<dbReference type="AlphaFoldDB" id="A0A828YXY7"/>
<dbReference type="EMBL" id="AFLV02000062">
    <property type="protein sequence ID" value="EKR63088.1"/>
    <property type="molecule type" value="Genomic_DNA"/>
</dbReference>
<gene>
    <name evidence="1" type="ORF">LEP1GSC036_3070</name>
</gene>
<name>A0A828YXY7_9LEPT</name>
<comment type="caution">
    <text evidence="1">The sequence shown here is derived from an EMBL/GenBank/DDBJ whole genome shotgun (WGS) entry which is preliminary data.</text>
</comment>
<dbReference type="RefSeq" id="WP_002630919.1">
    <property type="nucleotide sequence ID" value="NZ_AFLV02000062.1"/>
</dbReference>
<dbReference type="GeneID" id="61112092"/>